<organism evidence="8 9">
    <name type="scientific">Meiothermus luteus</name>
    <dbReference type="NCBI Taxonomy" id="2026184"/>
    <lineage>
        <taxon>Bacteria</taxon>
        <taxon>Thermotogati</taxon>
        <taxon>Deinococcota</taxon>
        <taxon>Deinococci</taxon>
        <taxon>Thermales</taxon>
        <taxon>Thermaceae</taxon>
        <taxon>Meiothermus</taxon>
    </lineage>
</organism>
<feature type="transmembrane region" description="Helical" evidence="6">
    <location>
        <begin position="274"/>
        <end position="295"/>
    </location>
</feature>
<dbReference type="AlphaFoldDB" id="A0A399ENW1"/>
<dbReference type="RefSeq" id="WP_182482541.1">
    <property type="nucleotide sequence ID" value="NZ_QWKZ01000072.1"/>
</dbReference>
<evidence type="ECO:0000259" key="7">
    <source>
        <dbReference type="Pfam" id="PF02706"/>
    </source>
</evidence>
<keyword evidence="5 6" id="KW-0472">Membrane</keyword>
<evidence type="ECO:0000256" key="4">
    <source>
        <dbReference type="ARBA" id="ARBA00022989"/>
    </source>
</evidence>
<comment type="caution">
    <text evidence="8">The sequence shown here is derived from an EMBL/GenBank/DDBJ whole genome shotgun (WGS) entry which is preliminary data.</text>
</comment>
<evidence type="ECO:0000256" key="3">
    <source>
        <dbReference type="ARBA" id="ARBA00022692"/>
    </source>
</evidence>
<keyword evidence="9" id="KW-1185">Reference proteome</keyword>
<dbReference type="PANTHER" id="PTHR32309:SF31">
    <property type="entry name" value="CAPSULAR EXOPOLYSACCHARIDE FAMILY"/>
    <property type="match status" value="1"/>
</dbReference>
<keyword evidence="4 6" id="KW-1133">Transmembrane helix</keyword>
<proteinExistence type="predicted"/>
<dbReference type="InterPro" id="IPR003856">
    <property type="entry name" value="LPS_length_determ_N"/>
</dbReference>
<feature type="transmembrane region" description="Helical" evidence="6">
    <location>
        <begin position="24"/>
        <end position="45"/>
    </location>
</feature>
<dbReference type="Proteomes" id="UP000265800">
    <property type="component" value="Unassembled WGS sequence"/>
</dbReference>
<keyword evidence="2" id="KW-1003">Cell membrane</keyword>
<sequence>MANETQPPDEVSLRDIYLMLKRRVRLVLGLPLGLGLAVLAFSLLWPKTYTSQVVVSLSLSNQSSQGLLNNLPSLPGLAQGFVDLQQTRLLAEQLGIDDPSRYYRARFDEKRGLLFLTAQGRTPQEAKERAERILRVARNYLEQTLLEGARANLQAALTQFRFDLKTAQDGLKGIQAQLAQAPDRVNADPSLAAALEARGNDPQTARSATPAYTSLSLDESRLRSQTAQLEARIAVLSELLKNPTSINQLISQALLVQVLVPPAEPLRPSFPRPVLFTAAAVVLGLILGVMGALVAEAIQPPTSPPGVQEVNGRRTQLIPVVSSPSYVKSEETDSPR</sequence>
<dbReference type="GO" id="GO:0005886">
    <property type="term" value="C:plasma membrane"/>
    <property type="evidence" value="ECO:0007669"/>
    <property type="project" value="UniProtKB-SubCell"/>
</dbReference>
<dbReference type="Pfam" id="PF02706">
    <property type="entry name" value="Wzz"/>
    <property type="match status" value="1"/>
</dbReference>
<evidence type="ECO:0000256" key="5">
    <source>
        <dbReference type="ARBA" id="ARBA00023136"/>
    </source>
</evidence>
<dbReference type="PANTHER" id="PTHR32309">
    <property type="entry name" value="TYROSINE-PROTEIN KINASE"/>
    <property type="match status" value="1"/>
</dbReference>
<evidence type="ECO:0000313" key="9">
    <source>
        <dbReference type="Proteomes" id="UP000265800"/>
    </source>
</evidence>
<feature type="domain" description="Polysaccharide chain length determinant N-terminal" evidence="7">
    <location>
        <begin position="9"/>
        <end position="77"/>
    </location>
</feature>
<comment type="subcellular location">
    <subcellularLocation>
        <location evidence="1">Cell membrane</location>
        <topology evidence="1">Multi-pass membrane protein</topology>
    </subcellularLocation>
</comment>
<evidence type="ECO:0000256" key="2">
    <source>
        <dbReference type="ARBA" id="ARBA00022475"/>
    </source>
</evidence>
<reference evidence="8 9" key="1">
    <citation type="submission" date="2018-08" db="EMBL/GenBank/DDBJ databases">
        <title>Meiothermus luteus KCTC 52599 genome sequencing project.</title>
        <authorList>
            <person name="Da Costa M.S."/>
            <person name="Albuquerque L."/>
            <person name="Raposo P."/>
            <person name="Froufe H.J.C."/>
            <person name="Barroso C.S."/>
            <person name="Egas C."/>
        </authorList>
    </citation>
    <scope>NUCLEOTIDE SEQUENCE [LARGE SCALE GENOMIC DNA]</scope>
    <source>
        <strain evidence="8 9">KCTC 52599</strain>
    </source>
</reference>
<evidence type="ECO:0000313" key="8">
    <source>
        <dbReference type="EMBL" id="RIH83831.1"/>
    </source>
</evidence>
<accession>A0A399ENW1</accession>
<dbReference type="EMBL" id="QWKZ01000072">
    <property type="protein sequence ID" value="RIH83831.1"/>
    <property type="molecule type" value="Genomic_DNA"/>
</dbReference>
<dbReference type="InterPro" id="IPR050445">
    <property type="entry name" value="Bact_polysacc_biosynth/exp"/>
</dbReference>
<evidence type="ECO:0000256" key="1">
    <source>
        <dbReference type="ARBA" id="ARBA00004651"/>
    </source>
</evidence>
<evidence type="ECO:0000256" key="6">
    <source>
        <dbReference type="SAM" id="Phobius"/>
    </source>
</evidence>
<keyword evidence="3 6" id="KW-0812">Transmembrane</keyword>
<gene>
    <name evidence="8" type="ORF">Mlute_02073</name>
</gene>
<name>A0A399ENW1_9DEIN</name>
<protein>
    <recommendedName>
        <fullName evidence="7">Polysaccharide chain length determinant N-terminal domain-containing protein</fullName>
    </recommendedName>
</protein>